<reference evidence="1 2" key="1">
    <citation type="submission" date="2023-03" db="EMBL/GenBank/DDBJ databases">
        <title>Thalassotalea loyana LMG 22536T draft genome sequence.</title>
        <authorList>
            <person name="Sawabe T."/>
        </authorList>
    </citation>
    <scope>NUCLEOTIDE SEQUENCE [LARGE SCALE GENOMIC DNA]</scope>
    <source>
        <strain evidence="1 2">LMG 22536</strain>
    </source>
</reference>
<evidence type="ECO:0000313" key="2">
    <source>
        <dbReference type="Proteomes" id="UP001157134"/>
    </source>
</evidence>
<evidence type="ECO:0008006" key="3">
    <source>
        <dbReference type="Google" id="ProtNLM"/>
    </source>
</evidence>
<proteinExistence type="predicted"/>
<name>A0ABQ6HIT9_9GAMM</name>
<organism evidence="1 2">
    <name type="scientific">Thalassotalea loyana</name>
    <dbReference type="NCBI Taxonomy" id="280483"/>
    <lineage>
        <taxon>Bacteria</taxon>
        <taxon>Pseudomonadati</taxon>
        <taxon>Pseudomonadota</taxon>
        <taxon>Gammaproteobacteria</taxon>
        <taxon>Alteromonadales</taxon>
        <taxon>Colwelliaceae</taxon>
        <taxon>Thalassotalea</taxon>
    </lineage>
</organism>
<keyword evidence="2" id="KW-1185">Reference proteome</keyword>
<sequence>MDFANEQQIKTMIGIPFEYRHACWFCAEPANRLFSFPHHKHLVINCIHPDLTLPSCDECYTFAHGAKVDDIFAVRSSVKQQLIKHYRKDLAIGLNWTKQELEESEFDGGNFEGFKRSAWFMYEVAKDRVNFKSWPIEVNGVAIENFLTDREFTFDGMSFPHVDQAILHYARVFRLDRHFLKRLVYQLSSDKFARAVSIARINIDATEQEKSALLKQLL</sequence>
<protein>
    <recommendedName>
        <fullName evidence="3">HNH endonuclease</fullName>
    </recommendedName>
</protein>
<dbReference type="Proteomes" id="UP001157134">
    <property type="component" value="Unassembled WGS sequence"/>
</dbReference>
<dbReference type="EMBL" id="BSSV01000008">
    <property type="protein sequence ID" value="GLX86911.1"/>
    <property type="molecule type" value="Genomic_DNA"/>
</dbReference>
<dbReference type="RefSeq" id="WP_284300432.1">
    <property type="nucleotide sequence ID" value="NZ_BSSV01000008.1"/>
</dbReference>
<accession>A0ABQ6HIT9</accession>
<evidence type="ECO:0000313" key="1">
    <source>
        <dbReference type="EMBL" id="GLX86911.1"/>
    </source>
</evidence>
<gene>
    <name evidence="1" type="ORF">tloyanaT_31640</name>
</gene>
<comment type="caution">
    <text evidence="1">The sequence shown here is derived from an EMBL/GenBank/DDBJ whole genome shotgun (WGS) entry which is preliminary data.</text>
</comment>